<gene>
    <name evidence="1" type="ORF">S01H1_14879</name>
</gene>
<evidence type="ECO:0000313" key="1">
    <source>
        <dbReference type="EMBL" id="GAF68984.1"/>
    </source>
</evidence>
<feature type="non-terminal residue" evidence="1">
    <location>
        <position position="64"/>
    </location>
</feature>
<dbReference type="InterPro" id="IPR012022">
    <property type="entry name" value="UCP005295"/>
</dbReference>
<accession>X0RJI7</accession>
<protein>
    <recommendedName>
        <fullName evidence="2">Amidohydrolase-related domain-containing protein</fullName>
    </recommendedName>
</protein>
<comment type="caution">
    <text evidence="1">The sequence shown here is derived from an EMBL/GenBank/DDBJ whole genome shotgun (WGS) entry which is preliminary data.</text>
</comment>
<evidence type="ECO:0008006" key="2">
    <source>
        <dbReference type="Google" id="ProtNLM"/>
    </source>
</evidence>
<reference evidence="1" key="1">
    <citation type="journal article" date="2014" name="Front. Microbiol.">
        <title>High frequency of phylogenetically diverse reductive dehalogenase-homologous genes in deep subseafloor sedimentary metagenomes.</title>
        <authorList>
            <person name="Kawai M."/>
            <person name="Futagami T."/>
            <person name="Toyoda A."/>
            <person name="Takaki Y."/>
            <person name="Nishi S."/>
            <person name="Hori S."/>
            <person name="Arai W."/>
            <person name="Tsubouchi T."/>
            <person name="Morono Y."/>
            <person name="Uchiyama I."/>
            <person name="Ito T."/>
            <person name="Fujiyama A."/>
            <person name="Inagaki F."/>
            <person name="Takami H."/>
        </authorList>
    </citation>
    <scope>NUCLEOTIDE SEQUENCE</scope>
    <source>
        <strain evidence="1">Expedition CK06-06</strain>
    </source>
</reference>
<organism evidence="1">
    <name type="scientific">marine sediment metagenome</name>
    <dbReference type="NCBI Taxonomy" id="412755"/>
    <lineage>
        <taxon>unclassified sequences</taxon>
        <taxon>metagenomes</taxon>
        <taxon>ecological metagenomes</taxon>
    </lineage>
</organism>
<name>X0RJI7_9ZZZZ</name>
<dbReference type="EMBL" id="BARS01007755">
    <property type="protein sequence ID" value="GAF68984.1"/>
    <property type="molecule type" value="Genomic_DNA"/>
</dbReference>
<dbReference type="PANTHER" id="PTHR42658">
    <property type="entry name" value="HYDROLASE TATD"/>
    <property type="match status" value="1"/>
</dbReference>
<dbReference type="AlphaFoldDB" id="X0RJI7"/>
<proteinExistence type="predicted"/>
<dbReference type="PANTHER" id="PTHR42658:SF1">
    <property type="entry name" value="HYDROLASE TATD"/>
    <property type="match status" value="1"/>
</dbReference>
<sequence length="64" mass="7405">MRIIDPHIHMLSRTTDDYLVMAAAGIVAVCEPAFWPGTDRLYPESHLDYFNHMTTFEPQRAAKR</sequence>